<dbReference type="InterPro" id="IPR017927">
    <property type="entry name" value="FAD-bd_FR_type"/>
</dbReference>
<dbReference type="EMBL" id="LZEX01000015">
    <property type="protein sequence ID" value="OBU06859.1"/>
    <property type="molecule type" value="Genomic_DNA"/>
</dbReference>
<dbReference type="PANTHER" id="PTHR47354:SF5">
    <property type="entry name" value="PROTEIN RFBI"/>
    <property type="match status" value="1"/>
</dbReference>
<dbReference type="SUPFAM" id="SSF63380">
    <property type="entry name" value="Riboflavin synthase domain-like"/>
    <property type="match status" value="1"/>
</dbReference>
<dbReference type="PROSITE" id="PS51384">
    <property type="entry name" value="FAD_FR"/>
    <property type="match status" value="1"/>
</dbReference>
<dbReference type="InterPro" id="IPR050415">
    <property type="entry name" value="MRET"/>
</dbReference>
<sequence>MFFDTELNYISGQFIHVTLECGRSGYFSIASPERVGQTIELHIADTGKPDSFLSKLQVGDKVSVAGPMGNAWLRLDTYRPIIILAFGSGYSYARSILLTEASNDTNRKVSFYWITQTEKDFYERDMLESLPERFSVNLLHFPKGEGTNKSVINALKNKIKEHPAIANYDVYLVGKRRECLLIRQVICSRFGANVTRVYSDSF</sequence>
<feature type="domain" description="FAD-binding FR-type" evidence="1">
    <location>
        <begin position="1"/>
        <end position="74"/>
    </location>
</feature>
<dbReference type="InterPro" id="IPR008333">
    <property type="entry name" value="Cbr1-like_FAD-bd_dom"/>
</dbReference>
<dbReference type="InterPro" id="IPR039261">
    <property type="entry name" value="FNR_nucleotide-bd"/>
</dbReference>
<protein>
    <recommendedName>
        <fullName evidence="1">FAD-binding FR-type domain-containing protein</fullName>
    </recommendedName>
</protein>
<dbReference type="InterPro" id="IPR017938">
    <property type="entry name" value="Riboflavin_synthase-like_b-brl"/>
</dbReference>
<dbReference type="InterPro" id="IPR001433">
    <property type="entry name" value="OxRdtase_FAD/NAD-bd"/>
</dbReference>
<dbReference type="SUPFAM" id="SSF52343">
    <property type="entry name" value="Ferredoxin reductase-like, C-terminal NADP-linked domain"/>
    <property type="match status" value="1"/>
</dbReference>
<dbReference type="Pfam" id="PF00175">
    <property type="entry name" value="NAD_binding_1"/>
    <property type="match status" value="1"/>
</dbReference>
<evidence type="ECO:0000313" key="3">
    <source>
        <dbReference type="Proteomes" id="UP000092247"/>
    </source>
</evidence>
<comment type="caution">
    <text evidence="2">The sequence shown here is derived from an EMBL/GenBank/DDBJ whole genome shotgun (WGS) entry which is preliminary data.</text>
</comment>
<proteinExistence type="predicted"/>
<dbReference type="Pfam" id="PF00970">
    <property type="entry name" value="FAD_binding_6"/>
    <property type="match status" value="1"/>
</dbReference>
<dbReference type="Gene3D" id="3.40.50.80">
    <property type="entry name" value="Nucleotide-binding domain of ferredoxin-NADP reductase (FNR) module"/>
    <property type="match status" value="1"/>
</dbReference>
<dbReference type="Gene3D" id="2.40.30.10">
    <property type="entry name" value="Translation factors"/>
    <property type="match status" value="1"/>
</dbReference>
<organism evidence="2 3">
    <name type="scientific">Morganella psychrotolerans</name>
    <dbReference type="NCBI Taxonomy" id="368603"/>
    <lineage>
        <taxon>Bacteria</taxon>
        <taxon>Pseudomonadati</taxon>
        <taxon>Pseudomonadota</taxon>
        <taxon>Gammaproteobacteria</taxon>
        <taxon>Enterobacterales</taxon>
        <taxon>Morganellaceae</taxon>
        <taxon>Morganella</taxon>
    </lineage>
</organism>
<dbReference type="RefSeq" id="WP_067423786.1">
    <property type="nucleotide sequence ID" value="NZ_LZEX01000015.1"/>
</dbReference>
<dbReference type="Proteomes" id="UP000092247">
    <property type="component" value="Unassembled WGS sequence"/>
</dbReference>
<dbReference type="AlphaFoldDB" id="A0A1B8HCR8"/>
<accession>A0A1B8HCR8</accession>
<evidence type="ECO:0000259" key="1">
    <source>
        <dbReference type="PROSITE" id="PS51384"/>
    </source>
</evidence>
<dbReference type="GO" id="GO:0016491">
    <property type="term" value="F:oxidoreductase activity"/>
    <property type="evidence" value="ECO:0007669"/>
    <property type="project" value="InterPro"/>
</dbReference>
<reference evidence="2 3" key="1">
    <citation type="submission" date="2016-06" db="EMBL/GenBank/DDBJ databases">
        <authorList>
            <person name="Kjaerup R.B."/>
            <person name="Dalgaard T.S."/>
            <person name="Juul-Madsen H.R."/>
        </authorList>
    </citation>
    <scope>NUCLEOTIDE SEQUENCE [LARGE SCALE GENOMIC DNA]</scope>
    <source>
        <strain evidence="2 3">GCSL-Mp3</strain>
    </source>
</reference>
<evidence type="ECO:0000313" key="2">
    <source>
        <dbReference type="EMBL" id="OBU06859.1"/>
    </source>
</evidence>
<name>A0A1B8HCR8_9GAMM</name>
<gene>
    <name evidence="2" type="ORF">AYY17_19950</name>
</gene>
<dbReference type="PANTHER" id="PTHR47354">
    <property type="entry name" value="NADH OXIDOREDUCTASE HCR"/>
    <property type="match status" value="1"/>
</dbReference>